<evidence type="ECO:0000313" key="2">
    <source>
        <dbReference type="EMBL" id="MFG6447555.1"/>
    </source>
</evidence>
<accession>A0ABW7FTA3</accession>
<keyword evidence="1" id="KW-0812">Transmembrane</keyword>
<keyword evidence="1" id="KW-0472">Membrane</keyword>
<dbReference type="Proteomes" id="UP001606099">
    <property type="component" value="Unassembled WGS sequence"/>
</dbReference>
<comment type="caution">
    <text evidence="2">The sequence shown here is derived from an EMBL/GenBank/DDBJ whole genome shotgun (WGS) entry which is preliminary data.</text>
</comment>
<dbReference type="EMBL" id="JBIGHZ010000002">
    <property type="protein sequence ID" value="MFG6447555.1"/>
    <property type="molecule type" value="Genomic_DNA"/>
</dbReference>
<dbReference type="RefSeq" id="WP_394458993.1">
    <property type="nucleotide sequence ID" value="NZ_JBIGHZ010000002.1"/>
</dbReference>
<sequence length="225" mass="23018">MSLISLMVGAVISMLAVTAALLLYKQAGQQVWGSNGTVRSAQLDGQTAAALLSAQNALQGAGFGLAAPTAAEHLVLLSGPAYDTTTRKLTGTVVALGATPATGAAVLWSYKLSPDDAVPSCMGLLSDERTRSLALLQANATCSSASANWSSLTWTRQWLIAPNVATQAVQLSVHANADCWPFGAVAEAMSQVAPPSAKVSVTLQMSTSVAGSANSYLSCLSNFQS</sequence>
<keyword evidence="3" id="KW-1185">Reference proteome</keyword>
<reference evidence="2 3" key="1">
    <citation type="submission" date="2024-08" db="EMBL/GenBank/DDBJ databases">
        <authorList>
            <person name="Lu H."/>
        </authorList>
    </citation>
    <scope>NUCLEOTIDE SEQUENCE [LARGE SCALE GENOMIC DNA]</scope>
    <source>
        <strain evidence="2 3">BYS180W</strain>
    </source>
</reference>
<feature type="transmembrane region" description="Helical" evidence="1">
    <location>
        <begin position="6"/>
        <end position="24"/>
    </location>
</feature>
<protein>
    <submittedName>
        <fullName evidence="2">PilW family protein</fullName>
    </submittedName>
</protein>
<name>A0ABW7FTA3_9BURK</name>
<organism evidence="2 3">
    <name type="scientific">Roseateles rivi</name>
    <dbReference type="NCBI Taxonomy" id="3299028"/>
    <lineage>
        <taxon>Bacteria</taxon>
        <taxon>Pseudomonadati</taxon>
        <taxon>Pseudomonadota</taxon>
        <taxon>Betaproteobacteria</taxon>
        <taxon>Burkholderiales</taxon>
        <taxon>Sphaerotilaceae</taxon>
        <taxon>Roseateles</taxon>
    </lineage>
</organism>
<gene>
    <name evidence="2" type="ORF">ACG0Z6_04785</name>
</gene>
<proteinExistence type="predicted"/>
<evidence type="ECO:0000313" key="3">
    <source>
        <dbReference type="Proteomes" id="UP001606099"/>
    </source>
</evidence>
<keyword evidence="1" id="KW-1133">Transmembrane helix</keyword>
<evidence type="ECO:0000256" key="1">
    <source>
        <dbReference type="SAM" id="Phobius"/>
    </source>
</evidence>